<accession>A0A2S5GG62</accession>
<dbReference type="AlphaFoldDB" id="A0A2S5GG62"/>
<gene>
    <name evidence="1" type="ORF">C4B60_01175</name>
</gene>
<keyword evidence="2" id="KW-1185">Reference proteome</keyword>
<proteinExistence type="predicted"/>
<name>A0A2S5GG62_9BACL</name>
<dbReference type="PANTHER" id="PTHR36441">
    <property type="entry name" value="HYPOTHETICAL CYTOSOLIC PROTEIN"/>
    <property type="match status" value="1"/>
</dbReference>
<dbReference type="Proteomes" id="UP000239047">
    <property type="component" value="Unassembled WGS sequence"/>
</dbReference>
<evidence type="ECO:0000313" key="1">
    <source>
        <dbReference type="EMBL" id="PPA72022.1"/>
    </source>
</evidence>
<reference evidence="1 2" key="1">
    <citation type="submission" date="2018-02" db="EMBL/GenBank/DDBJ databases">
        <title>Jeotgalibacillus proteolyticum sp. nov. a protease producing bacterium isolated from ocean sediments of Laizhou Bay.</title>
        <authorList>
            <person name="Li Y."/>
        </authorList>
    </citation>
    <scope>NUCLEOTIDE SEQUENCE [LARGE SCALE GENOMIC DNA]</scope>
    <source>
        <strain evidence="1 2">22-7</strain>
    </source>
</reference>
<dbReference type="RefSeq" id="WP_104055895.1">
    <property type="nucleotide sequence ID" value="NZ_PREZ01000001.1"/>
</dbReference>
<dbReference type="InterPro" id="IPR036746">
    <property type="entry name" value="TT1725-like_sf"/>
</dbReference>
<dbReference type="SUPFAM" id="SSF103007">
    <property type="entry name" value="Hypothetical protein TT1725"/>
    <property type="match status" value="1"/>
</dbReference>
<dbReference type="EMBL" id="PREZ01000001">
    <property type="protein sequence ID" value="PPA72022.1"/>
    <property type="molecule type" value="Genomic_DNA"/>
</dbReference>
<dbReference type="Pfam" id="PF04456">
    <property type="entry name" value="DUF503"/>
    <property type="match status" value="1"/>
</dbReference>
<dbReference type="InterPro" id="IPR007546">
    <property type="entry name" value="DUF503"/>
</dbReference>
<dbReference type="OrthoDB" id="9809023at2"/>
<sequence length="92" mass="10766">MIAYAECEFKIEHSHSLKEKRAVLQRVLSRVKRQYNISIAEVDHQDVWQRTTVELVAVASSKHAAEREIHRAIKLMESFPEWEAVSITIDFM</sequence>
<organism evidence="1 2">
    <name type="scientific">Jeotgalibacillus proteolyticus</name>
    <dbReference type="NCBI Taxonomy" id="2082395"/>
    <lineage>
        <taxon>Bacteria</taxon>
        <taxon>Bacillati</taxon>
        <taxon>Bacillota</taxon>
        <taxon>Bacilli</taxon>
        <taxon>Bacillales</taxon>
        <taxon>Caryophanaceae</taxon>
        <taxon>Jeotgalibacillus</taxon>
    </lineage>
</organism>
<dbReference type="PANTHER" id="PTHR36441:SF1">
    <property type="entry name" value="DUF503 DOMAIN-CONTAINING PROTEIN"/>
    <property type="match status" value="1"/>
</dbReference>
<evidence type="ECO:0000313" key="2">
    <source>
        <dbReference type="Proteomes" id="UP000239047"/>
    </source>
</evidence>
<dbReference type="Gene3D" id="3.30.70.1120">
    <property type="entry name" value="TT1725-like"/>
    <property type="match status" value="1"/>
</dbReference>
<comment type="caution">
    <text evidence="1">The sequence shown here is derived from an EMBL/GenBank/DDBJ whole genome shotgun (WGS) entry which is preliminary data.</text>
</comment>
<protein>
    <submittedName>
        <fullName evidence="1">DUF503 domain-containing protein</fullName>
    </submittedName>
</protein>